<sequence>MISQYQTLLTVSLEHDYFANNQFSRFTLAPFAETADYMHKKGILLRVRGAAITLLADTGEEGDKLKFLLAEGYPLNFAINITDPDFLNYTDAISDALASSVYYFSSYQQEDLLPTDSALHQAAAVTGADTKPVENFAELFFKKPFGVLSLKLSSVVPSAYRINFKAKATYWKYIIVSEYLLDMDHLAVVDSQQQAFEGPEQAVLPNNQKALVFSSGQPIKLSERPAAVFSLVESYAGNATRYRVVKRSLPGPDVSRISAALTDTTTNSSEIFI</sequence>
<protein>
    <submittedName>
        <fullName evidence="1">Uncharacterized protein</fullName>
    </submittedName>
</protein>
<name>A0A9X2B839_9SPHI</name>
<dbReference type="EMBL" id="JALJEJ010000001">
    <property type="protein sequence ID" value="MCJ8208320.1"/>
    <property type="molecule type" value="Genomic_DNA"/>
</dbReference>
<evidence type="ECO:0000313" key="2">
    <source>
        <dbReference type="Proteomes" id="UP001139450"/>
    </source>
</evidence>
<dbReference type="Proteomes" id="UP001139450">
    <property type="component" value="Unassembled WGS sequence"/>
</dbReference>
<proteinExistence type="predicted"/>
<organism evidence="1 2">
    <name type="scientific">Mucilaginibacter straminoryzae</name>
    <dbReference type="NCBI Taxonomy" id="2932774"/>
    <lineage>
        <taxon>Bacteria</taxon>
        <taxon>Pseudomonadati</taxon>
        <taxon>Bacteroidota</taxon>
        <taxon>Sphingobacteriia</taxon>
        <taxon>Sphingobacteriales</taxon>
        <taxon>Sphingobacteriaceae</taxon>
        <taxon>Mucilaginibacter</taxon>
    </lineage>
</organism>
<evidence type="ECO:0000313" key="1">
    <source>
        <dbReference type="EMBL" id="MCJ8208320.1"/>
    </source>
</evidence>
<reference evidence="1" key="1">
    <citation type="submission" date="2022-04" db="EMBL/GenBank/DDBJ databases">
        <title>Mucilaginibacter sp. RS28 isolated from freshwater.</title>
        <authorList>
            <person name="Ko S.-R."/>
        </authorList>
    </citation>
    <scope>NUCLEOTIDE SEQUENCE</scope>
    <source>
        <strain evidence="1">RS28</strain>
    </source>
</reference>
<dbReference type="RefSeq" id="WP_245128151.1">
    <property type="nucleotide sequence ID" value="NZ_JALJEJ010000001.1"/>
</dbReference>
<gene>
    <name evidence="1" type="ORF">MUY27_01280</name>
</gene>
<dbReference type="AlphaFoldDB" id="A0A9X2B839"/>
<accession>A0A9X2B839</accession>
<comment type="caution">
    <text evidence="1">The sequence shown here is derived from an EMBL/GenBank/DDBJ whole genome shotgun (WGS) entry which is preliminary data.</text>
</comment>
<keyword evidence="2" id="KW-1185">Reference proteome</keyword>